<name>E8QXR6_ISOPI</name>
<dbReference type="KEGG" id="ipa:Isop_3546"/>
<feature type="region of interest" description="Disordered" evidence="1">
    <location>
        <begin position="418"/>
        <end position="465"/>
    </location>
</feature>
<reference evidence="2 3" key="2">
    <citation type="journal article" date="2011" name="Stand. Genomic Sci.">
        <title>Complete genome sequence of Isosphaera pallida type strain (IS1B).</title>
        <authorList>
            <consortium name="US DOE Joint Genome Institute (JGI-PGF)"/>
            <person name="Goker M."/>
            <person name="Cleland D."/>
            <person name="Saunders E."/>
            <person name="Lapidus A."/>
            <person name="Nolan M."/>
            <person name="Lucas S."/>
            <person name="Hammon N."/>
            <person name="Deshpande S."/>
            <person name="Cheng J.F."/>
            <person name="Tapia R."/>
            <person name="Han C."/>
            <person name="Goodwin L."/>
            <person name="Pitluck S."/>
            <person name="Liolios K."/>
            <person name="Pagani I."/>
            <person name="Ivanova N."/>
            <person name="Mavromatis K."/>
            <person name="Pati A."/>
            <person name="Chen A."/>
            <person name="Palaniappan K."/>
            <person name="Land M."/>
            <person name="Hauser L."/>
            <person name="Chang Y.J."/>
            <person name="Jeffries C.D."/>
            <person name="Detter J.C."/>
            <person name="Beck B."/>
            <person name="Woyke T."/>
            <person name="Bristow J."/>
            <person name="Eisen J.A."/>
            <person name="Markowitz V."/>
            <person name="Hugenholtz P."/>
            <person name="Kyrpides N.C."/>
            <person name="Klenk H.P."/>
        </authorList>
    </citation>
    <scope>NUCLEOTIDE SEQUENCE [LARGE SCALE GENOMIC DNA]</scope>
    <source>
        <strain evidence="3">ATCC 43644 / DSM 9630 / IS1B</strain>
    </source>
</reference>
<feature type="region of interest" description="Disordered" evidence="1">
    <location>
        <begin position="204"/>
        <end position="230"/>
    </location>
</feature>
<organism evidence="2 3">
    <name type="scientific">Isosphaera pallida (strain ATCC 43644 / DSM 9630 / IS1B)</name>
    <dbReference type="NCBI Taxonomy" id="575540"/>
    <lineage>
        <taxon>Bacteria</taxon>
        <taxon>Pseudomonadati</taxon>
        <taxon>Planctomycetota</taxon>
        <taxon>Planctomycetia</taxon>
        <taxon>Isosphaerales</taxon>
        <taxon>Isosphaeraceae</taxon>
        <taxon>Isosphaera</taxon>
    </lineage>
</organism>
<dbReference type="AlphaFoldDB" id="E8QXR6"/>
<sequence>MRRPSRIFAAAVGVAVAVASPLELRAQQPLTPPNPAEPASSVVPVSPGRTARHLLRNGQDFLKFRQFNRALELFQEAQGRQAELTPAEQRALRRGLELAWAGLNGTDPGPEPIRPEGQDLVPSRIADLGGNGAGLSGEPGQLLPGTTLEPPPPVGDQLSDLVGPMRQPHPVALPPLPLRPPTQATSIHIDPLLNADGEPTARVRQRREAERQAALVPPPVPTPSGDSPLKAATSVSAPLMIEVERGRPSSFQMTGKPIASRSRDDQARPVAAADGNHANGDTVNHVHASAIGNPSANRRDGDNTGTLTPILTAVPSQPPAESRERSSQPPPPLLLPDRLPPLPNAGAANPSSSANTAHPTATPAPAESTPRMARVSRPDSPPVQPGEPAPTQPPVEVVIPPLPAEVQAEIDRIARVQEERRGSQPPKPAGGLGMFQSDPDLIDDTRSQSSLQLNLPRPPSPTEARPLRAVPAVEDTALPAASRQWKPYRKYWAAAATNHTTLYFQDPVLERYGQSMEAKLGRVGEYLSYPLDKPSQTNQRGQIAQPFFSFGLFGVQMATLPYRLIVNPPWEHQYDLGYYRPGDPVPPDLYYFPLGPINGSEEVKGDAVKLIETP</sequence>
<feature type="region of interest" description="Disordered" evidence="1">
    <location>
        <begin position="246"/>
        <end position="397"/>
    </location>
</feature>
<dbReference type="EMBL" id="CP002353">
    <property type="protein sequence ID" value="ADV64103.1"/>
    <property type="molecule type" value="Genomic_DNA"/>
</dbReference>
<dbReference type="RefSeq" id="WP_013566391.1">
    <property type="nucleotide sequence ID" value="NC_014962.1"/>
</dbReference>
<dbReference type="eggNOG" id="ENOG5033IDJ">
    <property type="taxonomic scope" value="Bacteria"/>
</dbReference>
<feature type="compositionally biased region" description="Pro residues" evidence="1">
    <location>
        <begin position="328"/>
        <end position="343"/>
    </location>
</feature>
<accession>E8QXR6</accession>
<proteinExistence type="predicted"/>
<dbReference type="Proteomes" id="UP000008631">
    <property type="component" value="Chromosome"/>
</dbReference>
<dbReference type="HOGENOM" id="CLU_468417_0_0_0"/>
<evidence type="ECO:0000313" key="3">
    <source>
        <dbReference type="Proteomes" id="UP000008631"/>
    </source>
</evidence>
<feature type="compositionally biased region" description="Low complexity" evidence="1">
    <location>
        <begin position="344"/>
        <end position="370"/>
    </location>
</feature>
<dbReference type="STRING" id="575540.Isop_3546"/>
<dbReference type="OrthoDB" id="288935at2"/>
<feature type="compositionally biased region" description="Pro residues" evidence="1">
    <location>
        <begin position="379"/>
        <end position="393"/>
    </location>
</feature>
<protein>
    <submittedName>
        <fullName evidence="2">Uncharacterized protein</fullName>
    </submittedName>
</protein>
<dbReference type="InParanoid" id="E8QXR6"/>
<keyword evidence="3" id="KW-1185">Reference proteome</keyword>
<reference key="1">
    <citation type="submission" date="2010-11" db="EMBL/GenBank/DDBJ databases">
        <title>The complete sequence of chromosome of Isophaera pallida ATCC 43644.</title>
        <authorList>
            <consortium name="US DOE Joint Genome Institute (JGI-PGF)"/>
            <person name="Lucas S."/>
            <person name="Copeland A."/>
            <person name="Lapidus A."/>
            <person name="Bruce D."/>
            <person name="Goodwin L."/>
            <person name="Pitluck S."/>
            <person name="Kyrpides N."/>
            <person name="Mavromatis K."/>
            <person name="Pagani I."/>
            <person name="Ivanova N."/>
            <person name="Saunders E."/>
            <person name="Brettin T."/>
            <person name="Detter J.C."/>
            <person name="Han C."/>
            <person name="Tapia R."/>
            <person name="Land M."/>
            <person name="Hauser L."/>
            <person name="Markowitz V."/>
            <person name="Cheng J.-F."/>
            <person name="Hugenholtz P."/>
            <person name="Woyke T."/>
            <person name="Wu D."/>
            <person name="Eisen J.A."/>
        </authorList>
    </citation>
    <scope>NUCLEOTIDE SEQUENCE</scope>
    <source>
        <strain>ATCC 43644</strain>
    </source>
</reference>
<evidence type="ECO:0000256" key="1">
    <source>
        <dbReference type="SAM" id="MobiDB-lite"/>
    </source>
</evidence>
<gene>
    <name evidence="2" type="ordered locus">Isop_3546</name>
</gene>
<evidence type="ECO:0000313" key="2">
    <source>
        <dbReference type="EMBL" id="ADV64103.1"/>
    </source>
</evidence>